<dbReference type="PANTHER" id="PTHR43736">
    <property type="entry name" value="ADP-RIBOSE PYROPHOSPHATASE"/>
    <property type="match status" value="1"/>
</dbReference>
<dbReference type="SUPFAM" id="SSF55811">
    <property type="entry name" value="Nudix"/>
    <property type="match status" value="1"/>
</dbReference>
<sequence>MSTSEPTYQSKHPPFAVTVDLVVLALRPVESADRAGRLGLDVVLIERGEAPHLGALALPGGFVHVDEDLEAAAYRELEEETGLRPSDVRLAQLGAYGSPGRDPRMRTVSVAWLAFGRVDRTPHAGSDARAAHWLPADRLPADLAFDHAKILHDAVAQARTQVQDVRVAASFLPPVFTLSQLRRVYEAVWGLELDAPNFQRRILALTGGAAGDQRPLLRTEADGIVDTTTSRRSKHVLKLNPRAHDLPTQSCRFDLPR</sequence>
<keyword evidence="4" id="KW-1185">Reference proteome</keyword>
<proteinExistence type="predicted"/>
<dbReference type="Pfam" id="PF21906">
    <property type="entry name" value="WHD_NrtR"/>
    <property type="match status" value="1"/>
</dbReference>
<dbReference type="CDD" id="cd18873">
    <property type="entry name" value="NUDIX_NadM_like"/>
    <property type="match status" value="1"/>
</dbReference>
<dbReference type="EMBL" id="BMXK01000006">
    <property type="protein sequence ID" value="GHD06223.1"/>
    <property type="molecule type" value="Genomic_DNA"/>
</dbReference>
<dbReference type="PROSITE" id="PS00893">
    <property type="entry name" value="NUDIX_BOX"/>
    <property type="match status" value="1"/>
</dbReference>
<dbReference type="Proteomes" id="UP000642819">
    <property type="component" value="Unassembled WGS sequence"/>
</dbReference>
<name>A0ABQ3GJ76_9MICC</name>
<dbReference type="PANTHER" id="PTHR43736:SF4">
    <property type="entry name" value="SLR1690 PROTEIN"/>
    <property type="match status" value="1"/>
</dbReference>
<gene>
    <name evidence="3" type="ORF">GCM10008096_15950</name>
</gene>
<evidence type="ECO:0000313" key="3">
    <source>
        <dbReference type="EMBL" id="GHD06223.1"/>
    </source>
</evidence>
<dbReference type="Gene3D" id="3.90.79.10">
    <property type="entry name" value="Nucleoside Triphosphate Pyrophosphohydrolase"/>
    <property type="match status" value="1"/>
</dbReference>
<feature type="domain" description="Nudix hydrolase" evidence="2">
    <location>
        <begin position="25"/>
        <end position="159"/>
    </location>
</feature>
<dbReference type="InterPro" id="IPR054105">
    <property type="entry name" value="WHD_NrtR"/>
</dbReference>
<reference evidence="4" key="1">
    <citation type="journal article" date="2019" name="Int. J. Syst. Evol. Microbiol.">
        <title>The Global Catalogue of Microorganisms (GCM) 10K type strain sequencing project: providing services to taxonomists for standard genome sequencing and annotation.</title>
        <authorList>
            <consortium name="The Broad Institute Genomics Platform"/>
            <consortium name="The Broad Institute Genome Sequencing Center for Infectious Disease"/>
            <person name="Wu L."/>
            <person name="Ma J."/>
        </authorList>
    </citation>
    <scope>NUCLEOTIDE SEQUENCE [LARGE SCALE GENOMIC DNA]</scope>
    <source>
        <strain evidence="4">KCTC 19466</strain>
    </source>
</reference>
<evidence type="ECO:0000259" key="2">
    <source>
        <dbReference type="PROSITE" id="PS51462"/>
    </source>
</evidence>
<dbReference type="GO" id="GO:0016787">
    <property type="term" value="F:hydrolase activity"/>
    <property type="evidence" value="ECO:0007669"/>
    <property type="project" value="UniProtKB-KW"/>
</dbReference>
<dbReference type="RefSeq" id="WP_189349622.1">
    <property type="nucleotide sequence ID" value="NZ_BMXK01000006.1"/>
</dbReference>
<dbReference type="Pfam" id="PF00293">
    <property type="entry name" value="NUDIX"/>
    <property type="match status" value="1"/>
</dbReference>
<dbReference type="PROSITE" id="PS51462">
    <property type="entry name" value="NUDIX"/>
    <property type="match status" value="1"/>
</dbReference>
<accession>A0ABQ3GJ76</accession>
<evidence type="ECO:0000256" key="1">
    <source>
        <dbReference type="ARBA" id="ARBA00022801"/>
    </source>
</evidence>
<dbReference type="InterPro" id="IPR020084">
    <property type="entry name" value="NUDIX_hydrolase_CS"/>
</dbReference>
<organism evidence="3 4">
    <name type="scientific">Zhihengliuella salsuginis</name>
    <dbReference type="NCBI Taxonomy" id="578222"/>
    <lineage>
        <taxon>Bacteria</taxon>
        <taxon>Bacillati</taxon>
        <taxon>Actinomycetota</taxon>
        <taxon>Actinomycetes</taxon>
        <taxon>Micrococcales</taxon>
        <taxon>Micrococcaceae</taxon>
        <taxon>Zhihengliuella</taxon>
    </lineage>
</organism>
<evidence type="ECO:0000313" key="4">
    <source>
        <dbReference type="Proteomes" id="UP000642819"/>
    </source>
</evidence>
<comment type="caution">
    <text evidence="3">The sequence shown here is derived from an EMBL/GenBank/DDBJ whole genome shotgun (WGS) entry which is preliminary data.</text>
</comment>
<dbReference type="InterPro" id="IPR036388">
    <property type="entry name" value="WH-like_DNA-bd_sf"/>
</dbReference>
<dbReference type="InterPro" id="IPR000086">
    <property type="entry name" value="NUDIX_hydrolase_dom"/>
</dbReference>
<dbReference type="InterPro" id="IPR015797">
    <property type="entry name" value="NUDIX_hydrolase-like_dom_sf"/>
</dbReference>
<dbReference type="Gene3D" id="1.10.10.10">
    <property type="entry name" value="Winged helix-like DNA-binding domain superfamily/Winged helix DNA-binding domain"/>
    <property type="match status" value="1"/>
</dbReference>
<keyword evidence="1 3" id="KW-0378">Hydrolase</keyword>
<protein>
    <submittedName>
        <fullName evidence="3">NUDIX hydrolase</fullName>
    </submittedName>
</protein>